<protein>
    <recommendedName>
        <fullName evidence="3">Maleate cis-trans isomerase</fullName>
    </recommendedName>
</protein>
<dbReference type="InterPro" id="IPR053714">
    <property type="entry name" value="Iso_Racemase_Enz_sf"/>
</dbReference>
<dbReference type="PANTHER" id="PTHR40267">
    <property type="entry name" value="BLR3294 PROTEIN"/>
    <property type="match status" value="1"/>
</dbReference>
<dbReference type="Pfam" id="PF17645">
    <property type="entry name" value="Amdase"/>
    <property type="match status" value="1"/>
</dbReference>
<dbReference type="PANTHER" id="PTHR40267:SF1">
    <property type="entry name" value="BLR3294 PROTEIN"/>
    <property type="match status" value="1"/>
</dbReference>
<evidence type="ECO:0008006" key="3">
    <source>
        <dbReference type="Google" id="ProtNLM"/>
    </source>
</evidence>
<dbReference type="InterPro" id="IPR026286">
    <property type="entry name" value="MaiA/AMDase"/>
</dbReference>
<evidence type="ECO:0000313" key="1">
    <source>
        <dbReference type="EMBL" id="OZI26296.1"/>
    </source>
</evidence>
<dbReference type="OrthoDB" id="483160at2"/>
<reference evidence="1" key="1">
    <citation type="submission" date="2017-05" db="EMBL/GenBank/DDBJ databases">
        <title>Complete and WGS of Bordetella genogroups.</title>
        <authorList>
            <person name="Spilker T."/>
            <person name="Lipuma J."/>
        </authorList>
    </citation>
    <scope>NUCLEOTIDE SEQUENCE</scope>
    <source>
        <strain evidence="1">AU21707</strain>
    </source>
</reference>
<dbReference type="EMBL" id="NEVJ01000001">
    <property type="protein sequence ID" value="OZI26296.1"/>
    <property type="molecule type" value="Genomic_DNA"/>
</dbReference>
<name>A0A261RMN1_9BORD</name>
<proteinExistence type="predicted"/>
<accession>A0A261RMN1</accession>
<gene>
    <name evidence="1" type="ORF">CAL26_02890</name>
</gene>
<sequence length="241" mass="25200">MEKVSGSSTARPRRVGLIVPSVNAVIEPDYARLGLPGLTFHATRVMLRETTPEGLRAMNAGVAQAAELIASVTPDVVAYACTSGSFIDGEAALASQLESLEAIAGCPVVATSRCIVESLQALGIERVALATPYLDSVNEAELAFLQSHGFDVVGVEGLGLSGKAIREVAPDAVAELIRRADRPAAQAVFVSCTDFRALEVAGRMEAELGKPVLTSNQVTLWGILKSLKLRLPVAGHGDLLA</sequence>
<dbReference type="RefSeq" id="WP_094845403.1">
    <property type="nucleotide sequence ID" value="NZ_NEVJ01000001.1"/>
</dbReference>
<organism evidence="1 2">
    <name type="scientific">Bordetella genomosp. 9</name>
    <dbReference type="NCBI Taxonomy" id="1416803"/>
    <lineage>
        <taxon>Bacteria</taxon>
        <taxon>Pseudomonadati</taxon>
        <taxon>Pseudomonadota</taxon>
        <taxon>Betaproteobacteria</taxon>
        <taxon>Burkholderiales</taxon>
        <taxon>Alcaligenaceae</taxon>
        <taxon>Bordetella</taxon>
    </lineage>
</organism>
<dbReference type="AlphaFoldDB" id="A0A261RMN1"/>
<keyword evidence="2" id="KW-1185">Reference proteome</keyword>
<evidence type="ECO:0000313" key="2">
    <source>
        <dbReference type="Proteomes" id="UP000216857"/>
    </source>
</evidence>
<dbReference type="PIRSF" id="PIRSF015736">
    <property type="entry name" value="MI"/>
    <property type="match status" value="1"/>
</dbReference>
<dbReference type="Gene3D" id="3.40.50.12500">
    <property type="match status" value="1"/>
</dbReference>
<comment type="caution">
    <text evidence="1">The sequence shown here is derived from an EMBL/GenBank/DDBJ whole genome shotgun (WGS) entry which is preliminary data.</text>
</comment>
<dbReference type="Proteomes" id="UP000216857">
    <property type="component" value="Unassembled WGS sequence"/>
</dbReference>